<dbReference type="AlphaFoldDB" id="A0A397JR10"/>
<dbReference type="InterPro" id="IPR006571">
    <property type="entry name" value="TLDc_dom"/>
</dbReference>
<dbReference type="InterPro" id="IPR052407">
    <property type="entry name" value="BTB_POZ_domain_cont_9"/>
</dbReference>
<dbReference type="Gene3D" id="3.30.710.10">
    <property type="entry name" value="Potassium Channel Kv1.1, Chain A"/>
    <property type="match status" value="1"/>
</dbReference>
<dbReference type="OrthoDB" id="1022638at2759"/>
<dbReference type="SMART" id="SM00225">
    <property type="entry name" value="BTB"/>
    <property type="match status" value="1"/>
</dbReference>
<dbReference type="InterPro" id="IPR011705">
    <property type="entry name" value="BACK"/>
</dbReference>
<dbReference type="PANTHER" id="PTHR46306:SF1">
    <property type="entry name" value="BTB_POZ DOMAIN-CONTAINING PROTEIN 9"/>
    <property type="match status" value="1"/>
</dbReference>
<dbReference type="PANTHER" id="PTHR46306">
    <property type="entry name" value="BTB/POZ DOMAIN-CONTAINING PROTEIN 9"/>
    <property type="match status" value="1"/>
</dbReference>
<evidence type="ECO:0000259" key="2">
    <source>
        <dbReference type="PROSITE" id="PS51886"/>
    </source>
</evidence>
<protein>
    <recommendedName>
        <fullName evidence="5">BTB domain-containing protein</fullName>
    </recommendedName>
</protein>
<evidence type="ECO:0000313" key="3">
    <source>
        <dbReference type="EMBL" id="RHZ87604.1"/>
    </source>
</evidence>
<dbReference type="Gene3D" id="1.25.40.420">
    <property type="match status" value="1"/>
</dbReference>
<name>A0A397JR10_9GLOM</name>
<dbReference type="InterPro" id="IPR000210">
    <property type="entry name" value="BTB/POZ_dom"/>
</dbReference>
<evidence type="ECO:0000259" key="1">
    <source>
        <dbReference type="PROSITE" id="PS50097"/>
    </source>
</evidence>
<evidence type="ECO:0008006" key="5">
    <source>
        <dbReference type="Google" id="ProtNLM"/>
    </source>
</evidence>
<dbReference type="EMBL" id="PQFF01000031">
    <property type="protein sequence ID" value="RHZ87604.1"/>
    <property type="molecule type" value="Genomic_DNA"/>
</dbReference>
<dbReference type="SUPFAM" id="SSF54695">
    <property type="entry name" value="POZ domain"/>
    <property type="match status" value="1"/>
</dbReference>
<dbReference type="GO" id="GO:0005737">
    <property type="term" value="C:cytoplasm"/>
    <property type="evidence" value="ECO:0007669"/>
    <property type="project" value="TreeGrafter"/>
</dbReference>
<feature type="domain" description="BTB" evidence="1">
    <location>
        <begin position="23"/>
        <end position="93"/>
    </location>
</feature>
<keyword evidence="4" id="KW-1185">Reference proteome</keyword>
<proteinExistence type="predicted"/>
<gene>
    <name evidence="3" type="ORF">Glove_33g185</name>
</gene>
<accession>A0A397JR10</accession>
<reference evidence="3 4" key="1">
    <citation type="submission" date="2018-08" db="EMBL/GenBank/DDBJ databases">
        <title>Genome and evolution of the arbuscular mycorrhizal fungus Diversispora epigaea (formerly Glomus versiforme) and its bacterial endosymbionts.</title>
        <authorList>
            <person name="Sun X."/>
            <person name="Fei Z."/>
            <person name="Harrison M."/>
        </authorList>
    </citation>
    <scope>NUCLEOTIDE SEQUENCE [LARGE SCALE GENOMIC DNA]</scope>
    <source>
        <strain evidence="3 4">IT104</strain>
    </source>
</reference>
<evidence type="ECO:0000313" key="4">
    <source>
        <dbReference type="Proteomes" id="UP000266861"/>
    </source>
</evidence>
<dbReference type="Pfam" id="PF07534">
    <property type="entry name" value="TLD"/>
    <property type="match status" value="1"/>
</dbReference>
<dbReference type="Pfam" id="PF00651">
    <property type="entry name" value="BTB"/>
    <property type="match status" value="1"/>
</dbReference>
<dbReference type="Pfam" id="PF07707">
    <property type="entry name" value="BACK"/>
    <property type="match status" value="1"/>
</dbReference>
<dbReference type="PROSITE" id="PS51886">
    <property type="entry name" value="TLDC"/>
    <property type="match status" value="1"/>
</dbReference>
<feature type="domain" description="TLDc" evidence="2">
    <location>
        <begin position="301"/>
        <end position="484"/>
    </location>
</feature>
<sequence>MSLKFFEKLSQNFIELLNDKDDYNVIIEVENKEKSFTAHSNVLKYRSSYFRKELENIQPNEKNIKIITKPSISSKIFDVILKYVYGGIVNLKKVETRFIFDLMLIANEFELEELSNKLETILIKDKASWLKTHFSLVYRTIFAKENFKNFENFCNDIVVKYPNLIFDSSDFTSLPESSLVSLIKRDDLQMKEFEIWDYVIKWGITQNPTLPTNLGDWTEENFLTLKTTLQHCLPHIRYFNITNIEIYDKVRPYRKILDKQLWQDIKQHLTVPDRPIKSIILPARSVLVTDLPSRTTEPFSTIISEDHAAEISSWIDRKTTTYSATNIPYKFELILRGTRDGFNPQTFWNICHGHAFTIVVAKVKGTDEIIGGYNPLAWDNTLDANSNIWMETKDSFIFSLKNGNIKNSILSRVRTTYAILNVCKKNQKFYGPYFGYGFGLYSAEFNFNLTSHCRGDNFIDSYEKRIKTSLDRFSIDNYEVFKVIRK</sequence>
<comment type="caution">
    <text evidence="3">The sequence shown here is derived from an EMBL/GenBank/DDBJ whole genome shotgun (WGS) entry which is preliminary data.</text>
</comment>
<dbReference type="InterPro" id="IPR011333">
    <property type="entry name" value="SKP1/BTB/POZ_sf"/>
</dbReference>
<dbReference type="PROSITE" id="PS50097">
    <property type="entry name" value="BTB"/>
    <property type="match status" value="1"/>
</dbReference>
<organism evidence="3 4">
    <name type="scientific">Diversispora epigaea</name>
    <dbReference type="NCBI Taxonomy" id="1348612"/>
    <lineage>
        <taxon>Eukaryota</taxon>
        <taxon>Fungi</taxon>
        <taxon>Fungi incertae sedis</taxon>
        <taxon>Mucoromycota</taxon>
        <taxon>Glomeromycotina</taxon>
        <taxon>Glomeromycetes</taxon>
        <taxon>Diversisporales</taxon>
        <taxon>Diversisporaceae</taxon>
        <taxon>Diversispora</taxon>
    </lineage>
</organism>
<dbReference type="Proteomes" id="UP000266861">
    <property type="component" value="Unassembled WGS sequence"/>
</dbReference>